<dbReference type="AlphaFoldDB" id="A0A834HXF0"/>
<dbReference type="Proteomes" id="UP000625711">
    <property type="component" value="Unassembled WGS sequence"/>
</dbReference>
<evidence type="ECO:0000313" key="2">
    <source>
        <dbReference type="Proteomes" id="UP000625711"/>
    </source>
</evidence>
<organism evidence="1 2">
    <name type="scientific">Rhynchophorus ferrugineus</name>
    <name type="common">Red palm weevil</name>
    <name type="synonym">Curculio ferrugineus</name>
    <dbReference type="NCBI Taxonomy" id="354439"/>
    <lineage>
        <taxon>Eukaryota</taxon>
        <taxon>Metazoa</taxon>
        <taxon>Ecdysozoa</taxon>
        <taxon>Arthropoda</taxon>
        <taxon>Hexapoda</taxon>
        <taxon>Insecta</taxon>
        <taxon>Pterygota</taxon>
        <taxon>Neoptera</taxon>
        <taxon>Endopterygota</taxon>
        <taxon>Coleoptera</taxon>
        <taxon>Polyphaga</taxon>
        <taxon>Cucujiformia</taxon>
        <taxon>Curculionidae</taxon>
        <taxon>Dryophthorinae</taxon>
        <taxon>Rhynchophorus</taxon>
    </lineage>
</organism>
<evidence type="ECO:0000313" key="1">
    <source>
        <dbReference type="EMBL" id="KAF7269043.1"/>
    </source>
</evidence>
<reference evidence="1" key="1">
    <citation type="submission" date="2020-08" db="EMBL/GenBank/DDBJ databases">
        <title>Genome sequencing and assembly of the red palm weevil Rhynchophorus ferrugineus.</title>
        <authorList>
            <person name="Dias G.B."/>
            <person name="Bergman C.M."/>
            <person name="Manee M."/>
        </authorList>
    </citation>
    <scope>NUCLEOTIDE SEQUENCE</scope>
    <source>
        <strain evidence="1">AA-2017</strain>
        <tissue evidence="1">Whole larva</tissue>
    </source>
</reference>
<proteinExistence type="predicted"/>
<gene>
    <name evidence="1" type="ORF">GWI33_017895</name>
</gene>
<accession>A0A834HXF0</accession>
<comment type="caution">
    <text evidence="1">The sequence shown here is derived from an EMBL/GenBank/DDBJ whole genome shotgun (WGS) entry which is preliminary data.</text>
</comment>
<dbReference type="EMBL" id="JAACXV010014270">
    <property type="protein sequence ID" value="KAF7269043.1"/>
    <property type="molecule type" value="Genomic_DNA"/>
</dbReference>
<keyword evidence="2" id="KW-1185">Reference proteome</keyword>
<protein>
    <submittedName>
        <fullName evidence="1">Uncharacterized protein</fullName>
    </submittedName>
</protein>
<name>A0A834HXF0_RHYFE</name>
<sequence>MQTGRVERCLKAQVDYIEKVVLPSEYTESESVLTVKDKPKVETEKYQKGFAIKRRGIVDLISVSTKR</sequence>